<evidence type="ECO:0000256" key="5">
    <source>
        <dbReference type="PROSITE-ProRule" id="PRU01248"/>
    </source>
</evidence>
<evidence type="ECO:0000256" key="1">
    <source>
        <dbReference type="ARBA" id="ARBA00022829"/>
    </source>
</evidence>
<evidence type="ECO:0000313" key="9">
    <source>
        <dbReference type="Proteomes" id="UP000055019"/>
    </source>
</evidence>
<keyword evidence="4" id="KW-0233">DNA recombination</keyword>
<dbReference type="PANTHER" id="PTHR30349">
    <property type="entry name" value="PHAGE INTEGRASE-RELATED"/>
    <property type="match status" value="1"/>
</dbReference>
<feature type="domain" description="Tyr recombinase" evidence="6">
    <location>
        <begin position="341"/>
        <end position="552"/>
    </location>
</feature>
<dbReference type="OrthoDB" id="8610787at2"/>
<dbReference type="InterPro" id="IPR050090">
    <property type="entry name" value="Tyrosine_recombinase_XerCD"/>
</dbReference>
<keyword evidence="3 5" id="KW-0238">DNA-binding</keyword>
<keyword evidence="2" id="KW-0229">DNA integration</keyword>
<dbReference type="EMBL" id="FCOM02000038">
    <property type="protein sequence ID" value="SAL81603.1"/>
    <property type="molecule type" value="Genomic_DNA"/>
</dbReference>
<dbReference type="Pfam" id="PF00589">
    <property type="entry name" value="Phage_integrase"/>
    <property type="match status" value="1"/>
</dbReference>
<dbReference type="InterPro" id="IPR002104">
    <property type="entry name" value="Integrase_catalytic"/>
</dbReference>
<accession>A0A158KLJ1</accession>
<gene>
    <name evidence="8" type="ORF">AWB74_05996</name>
</gene>
<dbReference type="GO" id="GO:0015074">
    <property type="term" value="P:DNA integration"/>
    <property type="evidence" value="ECO:0007669"/>
    <property type="project" value="UniProtKB-KW"/>
</dbReference>
<reference evidence="8" key="1">
    <citation type="submission" date="2016-01" db="EMBL/GenBank/DDBJ databases">
        <authorList>
            <person name="Peeters C."/>
        </authorList>
    </citation>
    <scope>NUCLEOTIDE SEQUENCE [LARGE SCALE GENOMIC DNA]</scope>
    <source>
        <strain evidence="8">LMG 29317</strain>
    </source>
</reference>
<dbReference type="InterPro" id="IPR010998">
    <property type="entry name" value="Integrase_recombinase_N"/>
</dbReference>
<dbReference type="Proteomes" id="UP000055019">
    <property type="component" value="Unassembled WGS sequence"/>
</dbReference>
<dbReference type="InterPro" id="IPR011010">
    <property type="entry name" value="DNA_brk_join_enz"/>
</dbReference>
<dbReference type="SUPFAM" id="SSF56349">
    <property type="entry name" value="DNA breaking-rejoining enzymes"/>
    <property type="match status" value="1"/>
</dbReference>
<proteinExistence type="predicted"/>
<keyword evidence="9" id="KW-1185">Reference proteome</keyword>
<dbReference type="InterPro" id="IPR013762">
    <property type="entry name" value="Integrase-like_cat_sf"/>
</dbReference>
<keyword evidence="1" id="KW-0159">Chromosome partition</keyword>
<evidence type="ECO:0000259" key="7">
    <source>
        <dbReference type="PROSITE" id="PS51900"/>
    </source>
</evidence>
<dbReference type="InterPro" id="IPR044068">
    <property type="entry name" value="CB"/>
</dbReference>
<name>A0A158KLJ1_9BURK</name>
<dbReference type="PROSITE" id="PS51900">
    <property type="entry name" value="CB"/>
    <property type="match status" value="1"/>
</dbReference>
<evidence type="ECO:0000256" key="4">
    <source>
        <dbReference type="ARBA" id="ARBA00023172"/>
    </source>
</evidence>
<dbReference type="InterPro" id="IPR022169">
    <property type="entry name" value="DUF3701"/>
</dbReference>
<sequence>MSGSTSVAFPDADSLAALRAWFGGFSSRAAVVRFLPDAVRQGRSARGVLGEIRRALAAFALHVGRTDLIPLIMHPSVGRTHRAKAIASAIDALRHAPIASPQITDRVEQWLSQRSARVLHAFGIRTLADLTVRIPRRRQWWTVIPGLGIESARRIEMFFAEHPCLTERARALIAAERGSRITPWEHLYLPRELDGSFRTFRAPLPTCVLDASNDYEAVQAWISLHESSATQRTYRKEAERLILWAVVERQRALSSLTTEDAIAFRSFLRRPVPRDRWVGPTRSRRSPDWRPFEGSLSDRSIAQAIAILAGLFRWLIEQRYVVANPFSGVRVRRGARSNSIDTARAFTTGEWMLLRTLADGIEWSNGWQTSAAQRLRFLLDFGFATGLRSSELVGATLGHIRSNARGEHWLMVTGKGGKRDKVVLPPLAWGALTQYLLARGLPVAPERWRAETLIIGRLNGQSVEPISGERLWAILRRFFHQAAHLIEADHTILAGKLRRASPHWMRHTHATYGLAHGAELTTVRDNLRHASISTTSIYVHSDETTRVQQITAAFGVARSWPALTANRSWCNEPILSPSTYAPSTFWPRSTVLE</sequence>
<protein>
    <submittedName>
        <fullName evidence="8">Phage integrase family protein</fullName>
    </submittedName>
</protein>
<dbReference type="AlphaFoldDB" id="A0A158KLJ1"/>
<dbReference type="Gene3D" id="1.10.443.10">
    <property type="entry name" value="Intergrase catalytic core"/>
    <property type="match status" value="1"/>
</dbReference>
<dbReference type="GO" id="GO:0006310">
    <property type="term" value="P:DNA recombination"/>
    <property type="evidence" value="ECO:0007669"/>
    <property type="project" value="UniProtKB-KW"/>
</dbReference>
<dbReference type="Gene3D" id="1.10.150.130">
    <property type="match status" value="1"/>
</dbReference>
<organism evidence="8 9">
    <name type="scientific">Caballeronia arvi</name>
    <dbReference type="NCBI Taxonomy" id="1777135"/>
    <lineage>
        <taxon>Bacteria</taxon>
        <taxon>Pseudomonadati</taxon>
        <taxon>Pseudomonadota</taxon>
        <taxon>Betaproteobacteria</taxon>
        <taxon>Burkholderiales</taxon>
        <taxon>Burkholderiaceae</taxon>
        <taxon>Caballeronia</taxon>
    </lineage>
</organism>
<evidence type="ECO:0000259" key="6">
    <source>
        <dbReference type="PROSITE" id="PS51898"/>
    </source>
</evidence>
<dbReference type="Pfam" id="PF12482">
    <property type="entry name" value="DUF3701"/>
    <property type="match status" value="1"/>
</dbReference>
<dbReference type="PROSITE" id="PS51898">
    <property type="entry name" value="TYR_RECOMBINASE"/>
    <property type="match status" value="1"/>
</dbReference>
<dbReference type="GO" id="GO:0007059">
    <property type="term" value="P:chromosome segregation"/>
    <property type="evidence" value="ECO:0007669"/>
    <property type="project" value="UniProtKB-KW"/>
</dbReference>
<evidence type="ECO:0000256" key="2">
    <source>
        <dbReference type="ARBA" id="ARBA00022908"/>
    </source>
</evidence>
<evidence type="ECO:0000313" key="8">
    <source>
        <dbReference type="EMBL" id="SAL81603.1"/>
    </source>
</evidence>
<comment type="caution">
    <text evidence="8">The sequence shown here is derived from an EMBL/GenBank/DDBJ whole genome shotgun (WGS) entry which is preliminary data.</text>
</comment>
<evidence type="ECO:0000256" key="3">
    <source>
        <dbReference type="ARBA" id="ARBA00023125"/>
    </source>
</evidence>
<dbReference type="PANTHER" id="PTHR30349:SF81">
    <property type="entry name" value="TYROSINE RECOMBINASE XERC"/>
    <property type="match status" value="1"/>
</dbReference>
<feature type="domain" description="Core-binding (CB)" evidence="7">
    <location>
        <begin position="212"/>
        <end position="316"/>
    </location>
</feature>
<dbReference type="GO" id="GO:0003677">
    <property type="term" value="F:DNA binding"/>
    <property type="evidence" value="ECO:0007669"/>
    <property type="project" value="UniProtKB-UniRule"/>
</dbReference>